<keyword evidence="6 9" id="KW-1133">Transmembrane helix</keyword>
<dbReference type="CDD" id="cd06579">
    <property type="entry name" value="TM_PBP1_transp_AraH_like"/>
    <property type="match status" value="1"/>
</dbReference>
<evidence type="ECO:0000313" key="11">
    <source>
        <dbReference type="Proteomes" id="UP001247754"/>
    </source>
</evidence>
<evidence type="ECO:0000313" key="10">
    <source>
        <dbReference type="EMBL" id="MDR5651621.1"/>
    </source>
</evidence>
<dbReference type="RefSeq" id="WP_310455854.1">
    <property type="nucleotide sequence ID" value="NZ_JAVKPH010000002.1"/>
</dbReference>
<evidence type="ECO:0000256" key="9">
    <source>
        <dbReference type="SAM" id="Phobius"/>
    </source>
</evidence>
<evidence type="ECO:0000256" key="5">
    <source>
        <dbReference type="ARBA" id="ARBA00022692"/>
    </source>
</evidence>
<feature type="transmembrane region" description="Helical" evidence="9">
    <location>
        <begin position="185"/>
        <end position="203"/>
    </location>
</feature>
<feature type="transmembrane region" description="Helical" evidence="9">
    <location>
        <begin position="36"/>
        <end position="57"/>
    </location>
</feature>
<comment type="caution">
    <text evidence="10">The sequence shown here is derived from an EMBL/GenBank/DDBJ whole genome shotgun (WGS) entry which is preliminary data.</text>
</comment>
<sequence>MAQPTPQPPAAALPAGPAVKGTGQGGSPLVRFLRRWGTIVVIIATGIGFAFASPWFFTVSNLNNVLFSMIVSCLVSVGLTFVVVGGSFDLSVGLTVTTTSIVTAFLIPVVGPWAAIAGALCVAGFIGFVNGVLVTYGRLSGIVVTLGMMFVLGGINIFITGGYQIAVDYGERAFRFIGQGKIGMIAFPVIILLVVVAIMHVVATRTRAGHYITAVGDNPMAAYYSGVKVYHWLILAFVLAGLMSGIGGVILTSISTSAQPVGGEGYLLEAFAAVFLGATVLGKGKPHVFGTLLGVFFIYMVNSGMNMVGFPFAARQLFSGLILILAVGANAMLNREEIHLKFI</sequence>
<feature type="region of interest" description="Disordered" evidence="8">
    <location>
        <begin position="1"/>
        <end position="23"/>
    </location>
</feature>
<comment type="subcellular location">
    <subcellularLocation>
        <location evidence="1">Cell membrane</location>
        <topology evidence="1">Multi-pass membrane protein</topology>
    </subcellularLocation>
</comment>
<dbReference type="PANTHER" id="PTHR32196:SF21">
    <property type="entry name" value="ABC TRANSPORTER PERMEASE PROTEIN YPHD-RELATED"/>
    <property type="match status" value="1"/>
</dbReference>
<accession>A0ABU1F431</accession>
<keyword evidence="5 9" id="KW-0812">Transmembrane</keyword>
<feature type="transmembrane region" description="Helical" evidence="9">
    <location>
        <begin position="143"/>
        <end position="165"/>
    </location>
</feature>
<evidence type="ECO:0000256" key="4">
    <source>
        <dbReference type="ARBA" id="ARBA00022519"/>
    </source>
</evidence>
<evidence type="ECO:0000256" key="8">
    <source>
        <dbReference type="SAM" id="MobiDB-lite"/>
    </source>
</evidence>
<proteinExistence type="predicted"/>
<feature type="transmembrane region" description="Helical" evidence="9">
    <location>
        <begin position="316"/>
        <end position="333"/>
    </location>
</feature>
<feature type="transmembrane region" description="Helical" evidence="9">
    <location>
        <begin position="289"/>
        <end position="310"/>
    </location>
</feature>
<feature type="transmembrane region" description="Helical" evidence="9">
    <location>
        <begin position="63"/>
        <end position="83"/>
    </location>
</feature>
<reference evidence="10 11" key="1">
    <citation type="submission" date="2023-09" db="EMBL/GenBank/DDBJ databases">
        <title>Xinfangfangia sedmenti sp. nov., isolated the sedment.</title>
        <authorList>
            <person name="Xu L."/>
        </authorList>
    </citation>
    <scope>NUCLEOTIDE SEQUENCE [LARGE SCALE GENOMIC DNA]</scope>
    <source>
        <strain evidence="10 11">LG-4</strain>
    </source>
</reference>
<organism evidence="10 11">
    <name type="scientific">Ruixingdingia sedimenti</name>
    <dbReference type="NCBI Taxonomy" id="3073604"/>
    <lineage>
        <taxon>Bacteria</taxon>
        <taxon>Pseudomonadati</taxon>
        <taxon>Pseudomonadota</taxon>
        <taxon>Alphaproteobacteria</taxon>
        <taxon>Rhodobacterales</taxon>
        <taxon>Paracoccaceae</taxon>
        <taxon>Ruixingdingia</taxon>
    </lineage>
</organism>
<evidence type="ECO:0000256" key="6">
    <source>
        <dbReference type="ARBA" id="ARBA00022989"/>
    </source>
</evidence>
<keyword evidence="4" id="KW-0997">Cell inner membrane</keyword>
<evidence type="ECO:0000256" key="1">
    <source>
        <dbReference type="ARBA" id="ARBA00004651"/>
    </source>
</evidence>
<name>A0ABU1F431_9RHOB</name>
<dbReference type="Proteomes" id="UP001247754">
    <property type="component" value="Unassembled WGS sequence"/>
</dbReference>
<keyword evidence="3" id="KW-1003">Cell membrane</keyword>
<keyword evidence="7 9" id="KW-0472">Membrane</keyword>
<feature type="compositionally biased region" description="Pro residues" evidence="8">
    <location>
        <begin position="1"/>
        <end position="11"/>
    </location>
</feature>
<keyword evidence="11" id="KW-1185">Reference proteome</keyword>
<dbReference type="EMBL" id="JAVKPH010000002">
    <property type="protein sequence ID" value="MDR5651621.1"/>
    <property type="molecule type" value="Genomic_DNA"/>
</dbReference>
<evidence type="ECO:0000256" key="2">
    <source>
        <dbReference type="ARBA" id="ARBA00022448"/>
    </source>
</evidence>
<keyword evidence="2" id="KW-0813">Transport</keyword>
<evidence type="ECO:0000256" key="7">
    <source>
        <dbReference type="ARBA" id="ARBA00023136"/>
    </source>
</evidence>
<feature type="transmembrane region" description="Helical" evidence="9">
    <location>
        <begin position="229"/>
        <end position="254"/>
    </location>
</feature>
<dbReference type="InterPro" id="IPR001851">
    <property type="entry name" value="ABC_transp_permease"/>
</dbReference>
<dbReference type="PANTHER" id="PTHR32196">
    <property type="entry name" value="ABC TRANSPORTER PERMEASE PROTEIN YPHD-RELATED-RELATED"/>
    <property type="match status" value="1"/>
</dbReference>
<feature type="transmembrane region" description="Helical" evidence="9">
    <location>
        <begin position="113"/>
        <end position="136"/>
    </location>
</feature>
<evidence type="ECO:0000256" key="3">
    <source>
        <dbReference type="ARBA" id="ARBA00022475"/>
    </source>
</evidence>
<protein>
    <submittedName>
        <fullName evidence="10">ABC transporter permease</fullName>
    </submittedName>
</protein>
<gene>
    <name evidence="10" type="ORF">RGD00_03325</name>
</gene>
<dbReference type="Pfam" id="PF02653">
    <property type="entry name" value="BPD_transp_2"/>
    <property type="match status" value="1"/>
</dbReference>